<reference evidence="2 3" key="1">
    <citation type="submission" date="2019-06" db="EMBL/GenBank/DDBJ databases">
        <title>Discovery of a novel chromosome fission-fusion reversal in muntjac.</title>
        <authorList>
            <person name="Mudd A.B."/>
            <person name="Bredeson J.V."/>
            <person name="Baum R."/>
            <person name="Hockemeyer D."/>
            <person name="Rokhsar D.S."/>
        </authorList>
    </citation>
    <scope>NUCLEOTIDE SEQUENCE [LARGE SCALE GENOMIC DNA]</scope>
    <source>
        <strain evidence="2">UTSW_UCB_Mm</strain>
        <tissue evidence="2">Fibroblast cell line</tissue>
    </source>
</reference>
<evidence type="ECO:0000313" key="3">
    <source>
        <dbReference type="Proteomes" id="UP000326458"/>
    </source>
</evidence>
<accession>A0A5N3VBC8</accession>
<sequence>MGEKVSESPEPMPRGCSSHSAPTPAPAVAAESSPGASSAESSSGSETLSEEGEPGFSREQPPPPPPGGARPAAAWAPALLVPERGVSAPPPRPGGAAPPAPRGSSASQEEQDEETSFSEVGVASRRGACAQGDGLWAGSAELSFCISHLDSFRGVQMRTSLPLYTSSHVGGGNCLPGELTICPLTLTGYSV</sequence>
<evidence type="ECO:0000313" key="2">
    <source>
        <dbReference type="EMBL" id="KAB0346388.1"/>
    </source>
</evidence>
<comment type="caution">
    <text evidence="2">The sequence shown here is derived from an EMBL/GenBank/DDBJ whole genome shotgun (WGS) entry which is preliminary data.</text>
</comment>
<dbReference type="EMBL" id="VCEA01000002">
    <property type="protein sequence ID" value="KAB0346388.1"/>
    <property type="molecule type" value="Genomic_DNA"/>
</dbReference>
<feature type="compositionally biased region" description="Low complexity" evidence="1">
    <location>
        <begin position="17"/>
        <end position="47"/>
    </location>
</feature>
<name>A0A5N3VBC8_MUNMU</name>
<dbReference type="Proteomes" id="UP000326458">
    <property type="component" value="Unassembled WGS sequence"/>
</dbReference>
<protein>
    <submittedName>
        <fullName evidence="2">Uncharacterized protein</fullName>
    </submittedName>
</protein>
<gene>
    <name evidence="2" type="ORF">FD754_011245</name>
</gene>
<evidence type="ECO:0000256" key="1">
    <source>
        <dbReference type="SAM" id="MobiDB-lite"/>
    </source>
</evidence>
<feature type="compositionally biased region" description="Low complexity" evidence="1">
    <location>
        <begin position="69"/>
        <end position="78"/>
    </location>
</feature>
<proteinExistence type="predicted"/>
<feature type="region of interest" description="Disordered" evidence="1">
    <location>
        <begin position="1"/>
        <end position="121"/>
    </location>
</feature>
<keyword evidence="3" id="KW-1185">Reference proteome</keyword>
<organism evidence="2 3">
    <name type="scientific">Muntiacus muntjak</name>
    <name type="common">Barking deer</name>
    <name type="synonym">Indian muntjac</name>
    <dbReference type="NCBI Taxonomy" id="9888"/>
    <lineage>
        <taxon>Eukaryota</taxon>
        <taxon>Metazoa</taxon>
        <taxon>Chordata</taxon>
        <taxon>Craniata</taxon>
        <taxon>Vertebrata</taxon>
        <taxon>Euteleostomi</taxon>
        <taxon>Mammalia</taxon>
        <taxon>Eutheria</taxon>
        <taxon>Laurasiatheria</taxon>
        <taxon>Artiodactyla</taxon>
        <taxon>Ruminantia</taxon>
        <taxon>Pecora</taxon>
        <taxon>Cervidae</taxon>
        <taxon>Muntiacinae</taxon>
        <taxon>Muntiacus</taxon>
    </lineage>
</organism>
<feature type="compositionally biased region" description="Pro residues" evidence="1">
    <location>
        <begin position="88"/>
        <end position="101"/>
    </location>
</feature>
<dbReference type="AlphaFoldDB" id="A0A5N3VBC8"/>